<dbReference type="EMBL" id="CP048000">
    <property type="protein sequence ID" value="QHQ61800.1"/>
    <property type="molecule type" value="Genomic_DNA"/>
</dbReference>
<dbReference type="KEGG" id="anr:Ana3638_14285"/>
<dbReference type="Pfam" id="PF12669">
    <property type="entry name" value="FeoB_associated"/>
    <property type="match status" value="1"/>
</dbReference>
<proteinExistence type="predicted"/>
<protein>
    <submittedName>
        <fullName evidence="1">FeoB-associated Cys-rich membrane protein</fullName>
    </submittedName>
</protein>
<name>A0A6P1TKR3_9FIRM</name>
<evidence type="ECO:0000313" key="1">
    <source>
        <dbReference type="EMBL" id="QHQ61800.1"/>
    </source>
</evidence>
<sequence length="49" mass="5176">MINYIIAATVTILVVSIIVRSVMSHKKGIQSGCNCSGCSGCGMEKKENT</sequence>
<dbReference type="Proteomes" id="UP000464314">
    <property type="component" value="Chromosome"/>
</dbReference>
<organism evidence="1 2">
    <name type="scientific">Anaerocolumna sedimenticola</name>
    <dbReference type="NCBI Taxonomy" id="2696063"/>
    <lineage>
        <taxon>Bacteria</taxon>
        <taxon>Bacillati</taxon>
        <taxon>Bacillota</taxon>
        <taxon>Clostridia</taxon>
        <taxon>Lachnospirales</taxon>
        <taxon>Lachnospiraceae</taxon>
        <taxon>Anaerocolumna</taxon>
    </lineage>
</organism>
<keyword evidence="2" id="KW-1185">Reference proteome</keyword>
<gene>
    <name evidence="1" type="ORF">Ana3638_14285</name>
</gene>
<evidence type="ECO:0000313" key="2">
    <source>
        <dbReference type="Proteomes" id="UP000464314"/>
    </source>
</evidence>
<reference evidence="1 2" key="1">
    <citation type="submission" date="2020-01" db="EMBL/GenBank/DDBJ databases">
        <title>Genome analysis of Anaerocolumna sp. CBA3638.</title>
        <authorList>
            <person name="Kim J."/>
            <person name="Roh S.W."/>
        </authorList>
    </citation>
    <scope>NUCLEOTIDE SEQUENCE [LARGE SCALE GENOMIC DNA]</scope>
    <source>
        <strain evidence="1 2">CBA3638</strain>
    </source>
</reference>
<dbReference type="AlphaFoldDB" id="A0A6P1TKR3"/>
<accession>A0A6P1TKR3</accession>